<sequence length="181" mass="19720">MRRVSERRRVCIYSLSERRERECAAGIGLDRQRRNQGLDSRKTASKAEAAELCECEAAGAVIEIIGLAQCLCGDGCVCTPTEQAKARLQLVLQAAGRGVLPRLRLQTKRVAGVRRPLLLPFMADGSRLRPTGDDGTPPLPPGRQPPHLVPGARHPGLRPTFHKAPSGSLSRSSIPRNHVLR</sequence>
<evidence type="ECO:0000313" key="2">
    <source>
        <dbReference type="EMBL" id="ROL43107.1"/>
    </source>
</evidence>
<comment type="caution">
    <text evidence="2">The sequence shown here is derived from an EMBL/GenBank/DDBJ whole genome shotgun (WGS) entry which is preliminary data.</text>
</comment>
<evidence type="ECO:0000256" key="1">
    <source>
        <dbReference type="SAM" id="MobiDB-lite"/>
    </source>
</evidence>
<proteinExistence type="predicted"/>
<feature type="region of interest" description="Disordered" evidence="1">
    <location>
        <begin position="124"/>
        <end position="181"/>
    </location>
</feature>
<keyword evidence="3" id="KW-1185">Reference proteome</keyword>
<organism evidence="2 3">
    <name type="scientific">Anabarilius grahami</name>
    <name type="common">Kanglang fish</name>
    <name type="synonym">Barilius grahami</name>
    <dbReference type="NCBI Taxonomy" id="495550"/>
    <lineage>
        <taxon>Eukaryota</taxon>
        <taxon>Metazoa</taxon>
        <taxon>Chordata</taxon>
        <taxon>Craniata</taxon>
        <taxon>Vertebrata</taxon>
        <taxon>Euteleostomi</taxon>
        <taxon>Actinopterygii</taxon>
        <taxon>Neopterygii</taxon>
        <taxon>Teleostei</taxon>
        <taxon>Ostariophysi</taxon>
        <taxon>Cypriniformes</taxon>
        <taxon>Xenocyprididae</taxon>
        <taxon>Xenocypridinae</taxon>
        <taxon>Xenocypridinae incertae sedis</taxon>
        <taxon>Anabarilius</taxon>
    </lineage>
</organism>
<dbReference type="EMBL" id="RJVU01048855">
    <property type="protein sequence ID" value="ROL43107.1"/>
    <property type="molecule type" value="Genomic_DNA"/>
</dbReference>
<evidence type="ECO:0000313" key="3">
    <source>
        <dbReference type="Proteomes" id="UP000281406"/>
    </source>
</evidence>
<accession>A0A3N0YA82</accession>
<name>A0A3N0YA82_ANAGA</name>
<feature type="compositionally biased region" description="Pro residues" evidence="1">
    <location>
        <begin position="137"/>
        <end position="148"/>
    </location>
</feature>
<dbReference type="AlphaFoldDB" id="A0A3N0YA82"/>
<reference evidence="2 3" key="1">
    <citation type="submission" date="2018-10" db="EMBL/GenBank/DDBJ databases">
        <title>Genome assembly for a Yunnan-Guizhou Plateau 3E fish, Anabarilius grahami (Regan), and its evolutionary and genetic applications.</title>
        <authorList>
            <person name="Jiang W."/>
        </authorList>
    </citation>
    <scope>NUCLEOTIDE SEQUENCE [LARGE SCALE GENOMIC DNA]</scope>
    <source>
        <strain evidence="2">AG-KIZ</strain>
        <tissue evidence="2">Muscle</tissue>
    </source>
</reference>
<dbReference type="Proteomes" id="UP000281406">
    <property type="component" value="Unassembled WGS sequence"/>
</dbReference>
<protein>
    <submittedName>
        <fullName evidence="2">Uncharacterized protein</fullName>
    </submittedName>
</protein>
<gene>
    <name evidence="2" type="ORF">DPX16_14819</name>
</gene>